<dbReference type="Proteomes" id="UP001219525">
    <property type="component" value="Unassembled WGS sequence"/>
</dbReference>
<dbReference type="AlphaFoldDB" id="A0AAD6VN87"/>
<evidence type="ECO:0000313" key="2">
    <source>
        <dbReference type="EMBL" id="KAJ7216650.1"/>
    </source>
</evidence>
<organism evidence="2 3">
    <name type="scientific">Mycena pura</name>
    <dbReference type="NCBI Taxonomy" id="153505"/>
    <lineage>
        <taxon>Eukaryota</taxon>
        <taxon>Fungi</taxon>
        <taxon>Dikarya</taxon>
        <taxon>Basidiomycota</taxon>
        <taxon>Agaricomycotina</taxon>
        <taxon>Agaricomycetes</taxon>
        <taxon>Agaricomycetidae</taxon>
        <taxon>Agaricales</taxon>
        <taxon>Marasmiineae</taxon>
        <taxon>Mycenaceae</taxon>
        <taxon>Mycena</taxon>
    </lineage>
</organism>
<proteinExistence type="predicted"/>
<evidence type="ECO:0000313" key="3">
    <source>
        <dbReference type="Proteomes" id="UP001219525"/>
    </source>
</evidence>
<keyword evidence="3" id="KW-1185">Reference proteome</keyword>
<protein>
    <submittedName>
        <fullName evidence="2">Uncharacterized protein</fullName>
    </submittedName>
</protein>
<feature type="compositionally biased region" description="Polar residues" evidence="1">
    <location>
        <begin position="1"/>
        <end position="12"/>
    </location>
</feature>
<name>A0AAD6VN87_9AGAR</name>
<evidence type="ECO:0000256" key="1">
    <source>
        <dbReference type="SAM" id="MobiDB-lite"/>
    </source>
</evidence>
<dbReference type="EMBL" id="JARJCW010000015">
    <property type="protein sequence ID" value="KAJ7216650.1"/>
    <property type="molecule type" value="Genomic_DNA"/>
</dbReference>
<comment type="caution">
    <text evidence="2">The sequence shown here is derived from an EMBL/GenBank/DDBJ whole genome shotgun (WGS) entry which is preliminary data.</text>
</comment>
<gene>
    <name evidence="2" type="ORF">GGX14DRAFT_562213</name>
</gene>
<accession>A0AAD6VN87</accession>
<feature type="compositionally biased region" description="Basic and acidic residues" evidence="1">
    <location>
        <begin position="39"/>
        <end position="49"/>
    </location>
</feature>
<feature type="region of interest" description="Disordered" evidence="1">
    <location>
        <begin position="1"/>
        <end position="60"/>
    </location>
</feature>
<reference evidence="2" key="1">
    <citation type="submission" date="2023-03" db="EMBL/GenBank/DDBJ databases">
        <title>Massive genome expansion in bonnet fungi (Mycena s.s.) driven by repeated elements and novel gene families across ecological guilds.</title>
        <authorList>
            <consortium name="Lawrence Berkeley National Laboratory"/>
            <person name="Harder C.B."/>
            <person name="Miyauchi S."/>
            <person name="Viragh M."/>
            <person name="Kuo A."/>
            <person name="Thoen E."/>
            <person name="Andreopoulos B."/>
            <person name="Lu D."/>
            <person name="Skrede I."/>
            <person name="Drula E."/>
            <person name="Henrissat B."/>
            <person name="Morin E."/>
            <person name="Kohler A."/>
            <person name="Barry K."/>
            <person name="LaButti K."/>
            <person name="Morin E."/>
            <person name="Salamov A."/>
            <person name="Lipzen A."/>
            <person name="Mereny Z."/>
            <person name="Hegedus B."/>
            <person name="Baldrian P."/>
            <person name="Stursova M."/>
            <person name="Weitz H."/>
            <person name="Taylor A."/>
            <person name="Grigoriev I.V."/>
            <person name="Nagy L.G."/>
            <person name="Martin F."/>
            <person name="Kauserud H."/>
        </authorList>
    </citation>
    <scope>NUCLEOTIDE SEQUENCE</scope>
    <source>
        <strain evidence="2">9144</strain>
    </source>
</reference>
<sequence length="176" mass="19189">MATGSPTASAAIQPNPLHESPGPNAHDTVTLPVAVAGPEKPESFRDVTPEAKQSPYSSLQTHNRKLKLESFKDAVVPMPQTAHEAEELLHYLRSHRATCASEKELAYRQLHQALLYVQFVRSRIDIASQKIMTADGDIGTVRAALRTNVPGAQLGVYHCTSCFGKKHCPSCFGKND</sequence>